<reference evidence="6" key="1">
    <citation type="submission" date="2024-09" db="EMBL/GenBank/DDBJ databases">
        <title>Whole genome shotgun sequence of Pseudomonas alcaligenes NBRC 14159.</title>
        <authorList>
            <person name="Yoshida I."/>
            <person name="Hosoyama A."/>
            <person name="Tsuchikane K."/>
            <person name="Noguchi M."/>
            <person name="Hirakata S."/>
            <person name="Ando Y."/>
            <person name="Ohji S."/>
            <person name="Yamazoe A."/>
            <person name="Yamazaki S."/>
            <person name="Fujita N."/>
        </authorList>
    </citation>
    <scope>NUCLEOTIDE SEQUENCE</scope>
    <source>
        <strain evidence="6">NBRC 14159</strain>
    </source>
</reference>
<dbReference type="GO" id="GO:0031640">
    <property type="term" value="P:killing of cells of another organism"/>
    <property type="evidence" value="ECO:0007669"/>
    <property type="project" value="UniProtKB-KW"/>
</dbReference>
<dbReference type="InterPro" id="IPR036302">
    <property type="entry name" value="Pyosin/cloacin_T_dom_sf"/>
</dbReference>
<proteinExistence type="predicted"/>
<protein>
    <recommendedName>
        <fullName evidence="5">Pyosin/cloacin translocation domain-containing protein</fullName>
    </recommendedName>
</protein>
<evidence type="ECO:0000256" key="3">
    <source>
        <dbReference type="ARBA" id="ARBA00023048"/>
    </source>
</evidence>
<comment type="caution">
    <text evidence="6">The sequence shown here is derived from an EMBL/GenBank/DDBJ whole genome shotgun (WGS) entry which is preliminary data.</text>
</comment>
<organism evidence="6 7">
    <name type="scientific">Aquipseudomonas alcaligenes (strain ATCC 14909 / DSM 50342 / CCUG 1425 / JCM 20561 / NBRC 14159 / NCIMB 9945 / NCTC 10367 / 1577)</name>
    <name type="common">Pseudomonas alcaligenes</name>
    <dbReference type="NCBI Taxonomy" id="1215092"/>
    <lineage>
        <taxon>Bacteria</taxon>
        <taxon>Pseudomonadati</taxon>
        <taxon>Pseudomonadota</taxon>
        <taxon>Gammaproteobacteria</taxon>
        <taxon>Pseudomonadales</taxon>
        <taxon>Pseudomonadaceae</taxon>
        <taxon>Aquipseudomonas</taxon>
    </lineage>
</organism>
<feature type="region of interest" description="Disordered" evidence="4">
    <location>
        <begin position="385"/>
        <end position="407"/>
    </location>
</feature>
<evidence type="ECO:0000256" key="4">
    <source>
        <dbReference type="SAM" id="MobiDB-lite"/>
    </source>
</evidence>
<keyword evidence="3" id="KW-0078">Bacteriocin</keyword>
<dbReference type="eggNOG" id="COG3210">
    <property type="taxonomic scope" value="Bacteria"/>
</dbReference>
<accession>U3BAX4</accession>
<dbReference type="eggNOG" id="COG4104">
    <property type="taxonomic scope" value="Bacteria"/>
</dbReference>
<evidence type="ECO:0000313" key="6">
    <source>
        <dbReference type="EMBL" id="GAD63968.1"/>
    </source>
</evidence>
<dbReference type="EMBL" id="BATI01000031">
    <property type="protein sequence ID" value="GAD63968.1"/>
    <property type="molecule type" value="Genomic_DNA"/>
</dbReference>
<dbReference type="Pfam" id="PF06958">
    <property type="entry name" value="Pyocin_S"/>
    <property type="match status" value="1"/>
</dbReference>
<feature type="region of interest" description="Disordered" evidence="4">
    <location>
        <begin position="16"/>
        <end position="44"/>
    </location>
</feature>
<dbReference type="Proteomes" id="UP000016560">
    <property type="component" value="Unassembled WGS sequence"/>
</dbReference>
<keyword evidence="2" id="KW-0044">Antibiotic</keyword>
<dbReference type="GO" id="GO:0042742">
    <property type="term" value="P:defense response to bacterium"/>
    <property type="evidence" value="ECO:0007669"/>
    <property type="project" value="UniProtKB-KW"/>
</dbReference>
<feature type="domain" description="Pyosin/cloacin translocation" evidence="5">
    <location>
        <begin position="166"/>
        <end position="294"/>
    </location>
</feature>
<dbReference type="AlphaFoldDB" id="U3BAX4"/>
<dbReference type="SUPFAM" id="SSF69369">
    <property type="entry name" value="Cloacin translocation domain"/>
    <property type="match status" value="1"/>
</dbReference>
<dbReference type="InterPro" id="IPR016128">
    <property type="entry name" value="Pyosin/cloacin_T_dom"/>
</dbReference>
<sequence length="407" mass="42742">MSGYVANNRDVRSAPEIPVYNGAFDQQPRRQTDRPSPLMPEPLPVPPTQCVFAKPNSLPLGSLDYPSVVPAELASAYGQTAILATTDVPAAGGGLLLARASGQLVGGGTWAIQSAAGAGGTAAGSGATGAAGSGILATAATTAIGFVALLWPSPMGSSDLYPKSELEVLSTAKTRLRFHVEHDWVNGSIRTYGFHTSSRSGFDSVPVVAARAQGEQAVVDLGDGVTILWTPQVDPAVGAPPPPEDIQGLTETVWIYPVSQNAAQALENPIYPSDYKDFIITFPDHPGVQPVYVVLSTQLEKNKVRGREFEDEVYGDYSSTRSETGREVTVKTKSGTRTRIDMVGREPDGTISCVECKSSDTAPLTPNQKVAFPEIEESGAVVVGKGKPGFPGGTEIPPTKVDVVRPN</sequence>
<gene>
    <name evidence="6" type="ORF">PA6_031_00610</name>
</gene>
<evidence type="ECO:0000256" key="2">
    <source>
        <dbReference type="ARBA" id="ARBA00023022"/>
    </source>
</evidence>
<evidence type="ECO:0000313" key="7">
    <source>
        <dbReference type="Proteomes" id="UP000016560"/>
    </source>
</evidence>
<name>U3BAX4_AQUA1</name>
<keyword evidence="1" id="KW-0929">Antimicrobial</keyword>
<dbReference type="RefSeq" id="WP_021702052.1">
    <property type="nucleotide sequence ID" value="NZ_BATI01000031.1"/>
</dbReference>
<evidence type="ECO:0000259" key="5">
    <source>
        <dbReference type="Pfam" id="PF06958"/>
    </source>
</evidence>
<keyword evidence="7" id="KW-1185">Reference proteome</keyword>
<evidence type="ECO:0000256" key="1">
    <source>
        <dbReference type="ARBA" id="ARBA00022529"/>
    </source>
</evidence>